<dbReference type="Pfam" id="PF15428">
    <property type="entry name" value="Imm26"/>
    <property type="match status" value="1"/>
</dbReference>
<gene>
    <name evidence="1" type="ORF">SR858_17460</name>
</gene>
<evidence type="ECO:0008006" key="3">
    <source>
        <dbReference type="Google" id="ProtNLM"/>
    </source>
</evidence>
<keyword evidence="2" id="KW-1185">Reference proteome</keyword>
<reference evidence="1 2" key="1">
    <citation type="submission" date="2023-11" db="EMBL/GenBank/DDBJ databases">
        <title>MicrobeMod: A computational toolkit for identifying prokaryotic methylation and restriction-modification with nanopore sequencing.</title>
        <authorList>
            <person name="Crits-Christoph A."/>
            <person name="Kang S.C."/>
            <person name="Lee H."/>
            <person name="Ostrov N."/>
        </authorList>
    </citation>
    <scope>NUCLEOTIDE SEQUENCE [LARGE SCALE GENOMIC DNA]</scope>
    <source>
        <strain evidence="1 2">ATCC 25935</strain>
    </source>
</reference>
<dbReference type="RefSeq" id="WP_019920274.1">
    <property type="nucleotide sequence ID" value="NZ_CP140152.1"/>
</dbReference>
<sequence length="163" mass="17902">MRQSYQEGSFFAVPLLDGGYGAGLVARLSPGSKIMLAYLFGPRQDGLPDLAQLASLTAQDAVKVLRVGDMALVSGHWRVLGELEAFDPAQWPMPQFLRRADALKRAWRVTYSSNDPARSEREESVPYETVGFEADSLYGYGSAELLLTKLLVGADHPLNRKSV</sequence>
<accession>A0ABZ0XUD2</accession>
<name>A0ABZ0XUD2_9BURK</name>
<dbReference type="InterPro" id="IPR029278">
    <property type="entry name" value="Imm26"/>
</dbReference>
<evidence type="ECO:0000313" key="1">
    <source>
        <dbReference type="EMBL" id="WQH02846.1"/>
    </source>
</evidence>
<evidence type="ECO:0000313" key="2">
    <source>
        <dbReference type="Proteomes" id="UP001326110"/>
    </source>
</evidence>
<proteinExistence type="predicted"/>
<protein>
    <recommendedName>
        <fullName evidence="3">Immunity protein 26</fullName>
    </recommendedName>
</protein>
<dbReference type="EMBL" id="CP140152">
    <property type="protein sequence ID" value="WQH02846.1"/>
    <property type="molecule type" value="Genomic_DNA"/>
</dbReference>
<dbReference type="Proteomes" id="UP001326110">
    <property type="component" value="Chromosome"/>
</dbReference>
<organism evidence="1 2">
    <name type="scientific">Duganella zoogloeoides</name>
    <dbReference type="NCBI Taxonomy" id="75659"/>
    <lineage>
        <taxon>Bacteria</taxon>
        <taxon>Pseudomonadati</taxon>
        <taxon>Pseudomonadota</taxon>
        <taxon>Betaproteobacteria</taxon>
        <taxon>Burkholderiales</taxon>
        <taxon>Oxalobacteraceae</taxon>
        <taxon>Telluria group</taxon>
        <taxon>Duganella</taxon>
    </lineage>
</organism>